<comment type="caution">
    <text evidence="10">The sequence shown here is derived from an EMBL/GenBank/DDBJ whole genome shotgun (WGS) entry which is preliminary data.</text>
</comment>
<evidence type="ECO:0000256" key="1">
    <source>
        <dbReference type="ARBA" id="ARBA00004672"/>
    </source>
</evidence>
<sequence length="268" mass="29926">MSARKRGHIMEKLDKLYEGKAKKLYATDDTNVLWVEYMNQATAGNGLKKAQIAGKGSLNNRITSLLFHLLEARGVKSHFLGRISDTEQLVKRMRMFPLEIIMRNTAAGSFAKRYNVKEGTPLKKPLLEFCVKSDELGDPFINPEGVVALGLATDEEMAEITRQAHAVNNALLDIFSKIDVQLVDFKIEEGVDSEGNILLADEITPDTCRLWDKRNAGTDGVSHLDKDLFRRDLGDIIPAYEEIHSRLANLAQSEGLDVAVRKPDDCVE</sequence>
<keyword evidence="5 8" id="KW-0658">Purine biosynthesis</keyword>
<dbReference type="SUPFAM" id="SSF56104">
    <property type="entry name" value="SAICAR synthase-like"/>
    <property type="match status" value="1"/>
</dbReference>
<dbReference type="PANTHER" id="PTHR43599">
    <property type="entry name" value="MULTIFUNCTIONAL PROTEIN ADE2"/>
    <property type="match status" value="1"/>
</dbReference>
<dbReference type="NCBIfam" id="TIGR00081">
    <property type="entry name" value="purC"/>
    <property type="match status" value="1"/>
</dbReference>
<dbReference type="Proteomes" id="UP000070687">
    <property type="component" value="Unassembled WGS sequence"/>
</dbReference>
<dbReference type="InterPro" id="IPR028923">
    <property type="entry name" value="SAICAR_synt/ADE2_N"/>
</dbReference>
<keyword evidence="6 8" id="KW-0067">ATP-binding</keyword>
<dbReference type="PANTHER" id="PTHR43599:SF3">
    <property type="entry name" value="SI:DKEY-6E2.2"/>
    <property type="match status" value="1"/>
</dbReference>
<evidence type="ECO:0000256" key="5">
    <source>
        <dbReference type="ARBA" id="ARBA00022755"/>
    </source>
</evidence>
<gene>
    <name evidence="8" type="primary">purC</name>
    <name evidence="10" type="ORF">HMPREF3208_01271</name>
</gene>
<dbReference type="HAMAP" id="MF_00137">
    <property type="entry name" value="SAICAR_synth"/>
    <property type="match status" value="1"/>
</dbReference>
<dbReference type="GO" id="GO:0005524">
    <property type="term" value="F:ATP binding"/>
    <property type="evidence" value="ECO:0007669"/>
    <property type="project" value="UniProtKB-KW"/>
</dbReference>
<evidence type="ECO:0000313" key="10">
    <source>
        <dbReference type="EMBL" id="KXA18987.1"/>
    </source>
</evidence>
<dbReference type="GO" id="GO:0009236">
    <property type="term" value="P:cobalamin biosynthetic process"/>
    <property type="evidence" value="ECO:0007669"/>
    <property type="project" value="InterPro"/>
</dbReference>
<dbReference type="AlphaFoldDB" id="A0A133NRT5"/>
<evidence type="ECO:0000256" key="8">
    <source>
        <dbReference type="HAMAP-Rule" id="MF_00137"/>
    </source>
</evidence>
<keyword evidence="4 8" id="KW-0547">Nucleotide-binding</keyword>
<dbReference type="Gene3D" id="3.30.200.20">
    <property type="entry name" value="Phosphorylase Kinase, domain 1"/>
    <property type="match status" value="1"/>
</dbReference>
<dbReference type="CDD" id="cd01415">
    <property type="entry name" value="SAICAR_synt_PurC"/>
    <property type="match status" value="1"/>
</dbReference>
<evidence type="ECO:0000313" key="11">
    <source>
        <dbReference type="Proteomes" id="UP000070687"/>
    </source>
</evidence>
<evidence type="ECO:0000256" key="7">
    <source>
        <dbReference type="ARBA" id="ARBA00048475"/>
    </source>
</evidence>
<keyword evidence="3 8" id="KW-0436">Ligase</keyword>
<protein>
    <recommendedName>
        <fullName evidence="8">Phosphoribosylaminoimidazole-succinocarboxamide synthase</fullName>
        <ecNumber evidence="8">6.3.2.6</ecNumber>
    </recommendedName>
    <alternativeName>
        <fullName evidence="8">SAICAR synthetase</fullName>
    </alternativeName>
</protein>
<dbReference type="Gene3D" id="3.30.470.20">
    <property type="entry name" value="ATP-grasp fold, B domain"/>
    <property type="match status" value="1"/>
</dbReference>
<evidence type="ECO:0000256" key="6">
    <source>
        <dbReference type="ARBA" id="ARBA00022840"/>
    </source>
</evidence>
<comment type="pathway">
    <text evidence="1 8">Purine metabolism; IMP biosynthesis via de novo pathway; 5-amino-1-(5-phospho-D-ribosyl)imidazole-4-carboxamide from 5-amino-1-(5-phospho-D-ribosyl)imidazole-4-carboxylate: step 1/2.</text>
</comment>
<accession>A0A133NRT5</accession>
<dbReference type="GO" id="GO:0004639">
    <property type="term" value="F:phosphoribosylaminoimidazolesuccinocarboxamide synthase activity"/>
    <property type="evidence" value="ECO:0007669"/>
    <property type="project" value="UniProtKB-UniRule"/>
</dbReference>
<dbReference type="UniPathway" id="UPA00074">
    <property type="reaction ID" value="UER00131"/>
</dbReference>
<reference evidence="10 11" key="1">
    <citation type="submission" date="2016-01" db="EMBL/GenBank/DDBJ databases">
        <authorList>
            <person name="Oliw E.H."/>
        </authorList>
    </citation>
    <scope>NUCLEOTIDE SEQUENCE [LARGE SCALE GENOMIC DNA]</scope>
    <source>
        <strain evidence="10 11">PSS_7772B</strain>
    </source>
</reference>
<dbReference type="PATRIC" id="fig|2702.100.peg.1256"/>
<comment type="catalytic activity">
    <reaction evidence="7 8">
        <text>5-amino-1-(5-phospho-D-ribosyl)imidazole-4-carboxylate + L-aspartate + ATP = (2S)-2-[5-amino-1-(5-phospho-beta-D-ribosyl)imidazole-4-carboxamido]succinate + ADP + phosphate + 2 H(+)</text>
        <dbReference type="Rhea" id="RHEA:22628"/>
        <dbReference type="ChEBI" id="CHEBI:15378"/>
        <dbReference type="ChEBI" id="CHEBI:29991"/>
        <dbReference type="ChEBI" id="CHEBI:30616"/>
        <dbReference type="ChEBI" id="CHEBI:43474"/>
        <dbReference type="ChEBI" id="CHEBI:58443"/>
        <dbReference type="ChEBI" id="CHEBI:77657"/>
        <dbReference type="ChEBI" id="CHEBI:456216"/>
        <dbReference type="EC" id="6.3.2.6"/>
    </reaction>
</comment>
<evidence type="ECO:0000256" key="3">
    <source>
        <dbReference type="ARBA" id="ARBA00022598"/>
    </source>
</evidence>
<dbReference type="Pfam" id="PF01259">
    <property type="entry name" value="SAICAR_synt"/>
    <property type="match status" value="1"/>
</dbReference>
<dbReference type="eggNOG" id="COG0152">
    <property type="taxonomic scope" value="Bacteria"/>
</dbReference>
<dbReference type="InterPro" id="IPR050089">
    <property type="entry name" value="SAICAR_synthetase"/>
</dbReference>
<dbReference type="EC" id="6.3.2.6" evidence="8"/>
<organism evidence="10 11">
    <name type="scientific">Gardnerella vaginalis</name>
    <dbReference type="NCBI Taxonomy" id="2702"/>
    <lineage>
        <taxon>Bacteria</taxon>
        <taxon>Bacillati</taxon>
        <taxon>Actinomycetota</taxon>
        <taxon>Actinomycetes</taxon>
        <taxon>Bifidobacteriales</taxon>
        <taxon>Bifidobacteriaceae</taxon>
        <taxon>Gardnerella</taxon>
    </lineage>
</organism>
<dbReference type="GO" id="GO:0006189">
    <property type="term" value="P:'de novo' IMP biosynthetic process"/>
    <property type="evidence" value="ECO:0007669"/>
    <property type="project" value="UniProtKB-UniRule"/>
</dbReference>
<evidence type="ECO:0000256" key="4">
    <source>
        <dbReference type="ARBA" id="ARBA00022741"/>
    </source>
</evidence>
<dbReference type="InterPro" id="IPR001636">
    <property type="entry name" value="SAICAR_synth"/>
</dbReference>
<dbReference type="InterPro" id="IPR033934">
    <property type="entry name" value="SAICAR_synt_PurC"/>
</dbReference>
<name>A0A133NRT5_GARVA</name>
<evidence type="ECO:0000256" key="2">
    <source>
        <dbReference type="ARBA" id="ARBA00010190"/>
    </source>
</evidence>
<comment type="similarity">
    <text evidence="2 8">Belongs to the SAICAR synthetase family.</text>
</comment>
<feature type="domain" description="SAICAR synthetase/ADE2 N-terminal" evidence="9">
    <location>
        <begin position="15"/>
        <end position="246"/>
    </location>
</feature>
<evidence type="ECO:0000259" key="9">
    <source>
        <dbReference type="Pfam" id="PF01259"/>
    </source>
</evidence>
<dbReference type="EMBL" id="LRQB01000083">
    <property type="protein sequence ID" value="KXA18987.1"/>
    <property type="molecule type" value="Genomic_DNA"/>
</dbReference>
<proteinExistence type="inferred from homology"/>